<reference evidence="2" key="1">
    <citation type="journal article" date="2019" name="Int. J. Syst. Evol. Microbiol.">
        <title>The Global Catalogue of Microorganisms (GCM) 10K type strain sequencing project: providing services to taxonomists for standard genome sequencing and annotation.</title>
        <authorList>
            <consortium name="The Broad Institute Genomics Platform"/>
            <consortium name="The Broad Institute Genome Sequencing Center for Infectious Disease"/>
            <person name="Wu L."/>
            <person name="Ma J."/>
        </authorList>
    </citation>
    <scope>NUCLEOTIDE SEQUENCE [LARGE SCALE GENOMIC DNA]</scope>
    <source>
        <strain evidence="2">CECT 7706</strain>
    </source>
</reference>
<organism evidence="1 2">
    <name type="scientific">Cyclobacterium jeungdonense</name>
    <dbReference type="NCBI Taxonomy" id="708087"/>
    <lineage>
        <taxon>Bacteria</taxon>
        <taxon>Pseudomonadati</taxon>
        <taxon>Bacteroidota</taxon>
        <taxon>Cytophagia</taxon>
        <taxon>Cytophagales</taxon>
        <taxon>Cyclobacteriaceae</taxon>
        <taxon>Cyclobacterium</taxon>
    </lineage>
</organism>
<sequence length="83" mass="9914">MTDDEFDLLDELYFLQSYEYLKNKLDWEDERLLFTLESLLKKEWIKCYSGPEEEIFAPPSLTINGKELYYLASKQGLLNHNTL</sequence>
<proteinExistence type="predicted"/>
<keyword evidence="2" id="KW-1185">Reference proteome</keyword>
<accession>A0ABT8C9J3</accession>
<comment type="caution">
    <text evidence="1">The sequence shown here is derived from an EMBL/GenBank/DDBJ whole genome shotgun (WGS) entry which is preliminary data.</text>
</comment>
<name>A0ABT8C9J3_9BACT</name>
<evidence type="ECO:0000313" key="1">
    <source>
        <dbReference type="EMBL" id="MDN3688807.1"/>
    </source>
</evidence>
<dbReference type="EMBL" id="JAUFQS010000012">
    <property type="protein sequence ID" value="MDN3688807.1"/>
    <property type="molecule type" value="Genomic_DNA"/>
</dbReference>
<protein>
    <submittedName>
        <fullName evidence="1">Uncharacterized protein</fullName>
    </submittedName>
</protein>
<dbReference type="RefSeq" id="WP_163386393.1">
    <property type="nucleotide sequence ID" value="NZ_JAUFQS010000012.1"/>
</dbReference>
<gene>
    <name evidence="1" type="ORF">QWZ15_13280</name>
</gene>
<evidence type="ECO:0000313" key="2">
    <source>
        <dbReference type="Proteomes" id="UP001236663"/>
    </source>
</evidence>
<dbReference type="Proteomes" id="UP001236663">
    <property type="component" value="Unassembled WGS sequence"/>
</dbReference>